<reference evidence="1" key="1">
    <citation type="submission" date="2013-08" db="EMBL/GenBank/DDBJ databases">
        <authorList>
            <person name="Mendez C."/>
            <person name="Richter M."/>
            <person name="Ferrer M."/>
            <person name="Sanchez J."/>
        </authorList>
    </citation>
    <scope>NUCLEOTIDE SEQUENCE</scope>
</reference>
<feature type="non-terminal residue" evidence="1">
    <location>
        <position position="77"/>
    </location>
</feature>
<comment type="caution">
    <text evidence="1">The sequence shown here is derived from an EMBL/GenBank/DDBJ whole genome shotgun (WGS) entry which is preliminary data.</text>
</comment>
<dbReference type="EMBL" id="AUZZ01006014">
    <property type="protein sequence ID" value="EQD47673.1"/>
    <property type="molecule type" value="Genomic_DNA"/>
</dbReference>
<evidence type="ECO:0000313" key="1">
    <source>
        <dbReference type="EMBL" id="EQD47673.1"/>
    </source>
</evidence>
<dbReference type="InterPro" id="IPR011101">
    <property type="entry name" value="DUF5131"/>
</dbReference>
<sequence>MSLKLLASFDLSRNPQTSKRCDAVAETTAIQWTDSTFNPWIGCAKVSPGCDHCYAEVSAPARALDIAWGPHAPRRRT</sequence>
<protein>
    <submittedName>
        <fullName evidence="1">Phage Gp37Gp68</fullName>
    </submittedName>
</protein>
<dbReference type="AlphaFoldDB" id="T0ZSN5"/>
<proteinExistence type="predicted"/>
<dbReference type="Pfam" id="PF07505">
    <property type="entry name" value="DUF5131"/>
    <property type="match status" value="1"/>
</dbReference>
<gene>
    <name evidence="1" type="ORF">B2A_08351</name>
</gene>
<reference evidence="1" key="2">
    <citation type="journal article" date="2014" name="ISME J.">
        <title>Microbial stratification in low pH oxic and suboxic macroscopic growths along an acid mine drainage.</title>
        <authorList>
            <person name="Mendez-Garcia C."/>
            <person name="Mesa V."/>
            <person name="Sprenger R.R."/>
            <person name="Richter M."/>
            <person name="Diez M.S."/>
            <person name="Solano J."/>
            <person name="Bargiela R."/>
            <person name="Golyshina O.V."/>
            <person name="Manteca A."/>
            <person name="Ramos J.L."/>
            <person name="Gallego J.R."/>
            <person name="Llorente I."/>
            <person name="Martins Dos Santos V.A."/>
            <person name="Jensen O.N."/>
            <person name="Pelaez A.I."/>
            <person name="Sanchez J."/>
            <person name="Ferrer M."/>
        </authorList>
    </citation>
    <scope>NUCLEOTIDE SEQUENCE</scope>
</reference>
<organism evidence="1">
    <name type="scientific">mine drainage metagenome</name>
    <dbReference type="NCBI Taxonomy" id="410659"/>
    <lineage>
        <taxon>unclassified sequences</taxon>
        <taxon>metagenomes</taxon>
        <taxon>ecological metagenomes</taxon>
    </lineage>
</organism>
<name>T0ZSN5_9ZZZZ</name>
<accession>T0ZSN5</accession>